<protein>
    <submittedName>
        <fullName evidence="2">Peptidase</fullName>
    </submittedName>
</protein>
<dbReference type="Proteomes" id="UP000254266">
    <property type="component" value="Unassembled WGS sequence"/>
</dbReference>
<dbReference type="PANTHER" id="PTHR36434:SF1">
    <property type="entry name" value="MEMBRANE PROTEASE YUGP-RELATED"/>
    <property type="match status" value="1"/>
</dbReference>
<evidence type="ECO:0000313" key="2">
    <source>
        <dbReference type="EMBL" id="RDH84779.1"/>
    </source>
</evidence>
<dbReference type="PANTHER" id="PTHR36434">
    <property type="entry name" value="MEMBRANE PROTEASE YUGP-RELATED"/>
    <property type="match status" value="1"/>
</dbReference>
<name>A0A370DIM6_9GAMM</name>
<keyword evidence="1" id="KW-0812">Transmembrane</keyword>
<feature type="transmembrane region" description="Helical" evidence="1">
    <location>
        <begin position="148"/>
        <end position="171"/>
    </location>
</feature>
<evidence type="ECO:0000256" key="1">
    <source>
        <dbReference type="SAM" id="Phobius"/>
    </source>
</evidence>
<proteinExistence type="predicted"/>
<feature type="transmembrane region" description="Helical" evidence="1">
    <location>
        <begin position="121"/>
        <end position="142"/>
    </location>
</feature>
<dbReference type="InterPro" id="IPR007395">
    <property type="entry name" value="Zn_peptidase_2"/>
</dbReference>
<keyword evidence="1" id="KW-1133">Transmembrane helix</keyword>
<keyword evidence="3" id="KW-1185">Reference proteome</keyword>
<feature type="transmembrane region" description="Helical" evidence="1">
    <location>
        <begin position="203"/>
        <end position="226"/>
    </location>
</feature>
<gene>
    <name evidence="2" type="ORF">DIZ80_04755</name>
</gene>
<keyword evidence="1" id="KW-0472">Membrane</keyword>
<accession>A0A370DIM6</accession>
<evidence type="ECO:0000313" key="3">
    <source>
        <dbReference type="Proteomes" id="UP000254266"/>
    </source>
</evidence>
<dbReference type="AlphaFoldDB" id="A0A370DIM6"/>
<feature type="transmembrane region" description="Helical" evidence="1">
    <location>
        <begin position="6"/>
        <end position="24"/>
    </location>
</feature>
<dbReference type="EMBL" id="QFXC01000007">
    <property type="protein sequence ID" value="RDH84779.1"/>
    <property type="molecule type" value="Genomic_DNA"/>
</dbReference>
<reference evidence="2 3" key="1">
    <citation type="journal article" date="2018" name="ISME J.">
        <title>Endosymbiont genomes yield clues of tubeworm success.</title>
        <authorList>
            <person name="Li Y."/>
            <person name="Liles M.R."/>
            <person name="Halanych K.M."/>
        </authorList>
    </citation>
    <scope>NUCLEOTIDE SEQUENCE [LARGE SCALE GENOMIC DNA]</scope>
    <source>
        <strain evidence="2">A1464</strain>
    </source>
</reference>
<comment type="caution">
    <text evidence="2">The sequence shown here is derived from an EMBL/GenBank/DDBJ whole genome shotgun (WGS) entry which is preliminary data.</text>
</comment>
<organism evidence="2 3">
    <name type="scientific">endosymbiont of Galathealinum brachiosum</name>
    <dbReference type="NCBI Taxonomy" id="2200906"/>
    <lineage>
        <taxon>Bacteria</taxon>
        <taxon>Pseudomonadati</taxon>
        <taxon>Pseudomonadota</taxon>
        <taxon>Gammaproteobacteria</taxon>
        <taxon>sulfur-oxidizing symbionts</taxon>
    </lineage>
</organism>
<dbReference type="Pfam" id="PF04298">
    <property type="entry name" value="Zn_peptidase_2"/>
    <property type="match status" value="1"/>
</dbReference>
<sequence length="231" mass="25604">MHILFLIIVIGLIGGLIYWPGYWVNKVLVKYKEPDDLFSGTGGELAVHLLEQLNIDNVGVEEARPGQDHYDPIMKVVRLSPDNFNGKSLTAITVAAHEVGHVMQDESGYSLFKLRHKLVKLAHYTEKLGSIAIVSIPVFALLTHSPVVGGGLFLLGILGIAFGTLVHLVTLPVEWDASFKRALPLLIRGEYINEMQSKHARKILKAAALTYVASSLASILNFYRWIAILRR</sequence>